<feature type="non-terminal residue" evidence="5">
    <location>
        <position position="249"/>
    </location>
</feature>
<dbReference type="GeneID" id="7451412"/>
<dbReference type="GO" id="GO:0003677">
    <property type="term" value="F:DNA binding"/>
    <property type="evidence" value="ECO:0007669"/>
    <property type="project" value="UniProtKB-KW"/>
</dbReference>
<keyword evidence="1" id="KW-0540">Nuclease</keyword>
<evidence type="ECO:0000313" key="5">
    <source>
        <dbReference type="EMBL" id="EED93103.1"/>
    </source>
</evidence>
<dbReference type="AlphaFoldDB" id="B8C0P9"/>
<keyword evidence="6" id="KW-1185">Reference proteome</keyword>
<sequence length="249" mass="27559">LLLIDASAYIFRSYHAIPPLHRSDGTPTGALHGVCRMLQNLLLSRLLKGDRPRVVLAFDFKGPNFRHEIYPEYKANRGPCPEDLVPQFELVREAAEAFGIVQVEAEGYEADDVIATLARQALEEGVDVDILSGDKDLMQLITPPVHMIDSTHFDRVTHDDVVEKWNVDSAKLGDVLALAGDSSDNIPGVPGIGPKIAAMLINEYGSLSELISQAENIKQKKRRESLIENAEKVILFRQLVTLNETIPVD</sequence>
<dbReference type="PANTHER" id="PTHR42646">
    <property type="entry name" value="FLAP ENDONUCLEASE XNI"/>
    <property type="match status" value="1"/>
</dbReference>
<dbReference type="SMART" id="SM00279">
    <property type="entry name" value="HhH2"/>
    <property type="match status" value="1"/>
</dbReference>
<reference evidence="5 6" key="1">
    <citation type="journal article" date="2004" name="Science">
        <title>The genome of the diatom Thalassiosira pseudonana: ecology, evolution, and metabolism.</title>
        <authorList>
            <person name="Armbrust E.V."/>
            <person name="Berges J.A."/>
            <person name="Bowler C."/>
            <person name="Green B.R."/>
            <person name="Martinez D."/>
            <person name="Putnam N.H."/>
            <person name="Zhou S."/>
            <person name="Allen A.E."/>
            <person name="Apt K.E."/>
            <person name="Bechner M."/>
            <person name="Brzezinski M.A."/>
            <person name="Chaal B.K."/>
            <person name="Chiovitti A."/>
            <person name="Davis A.K."/>
            <person name="Demarest M.S."/>
            <person name="Detter J.C."/>
            <person name="Glavina T."/>
            <person name="Goodstein D."/>
            <person name="Hadi M.Z."/>
            <person name="Hellsten U."/>
            <person name="Hildebrand M."/>
            <person name="Jenkins B.D."/>
            <person name="Jurka J."/>
            <person name="Kapitonov V.V."/>
            <person name="Kroger N."/>
            <person name="Lau W.W."/>
            <person name="Lane T.W."/>
            <person name="Larimer F.W."/>
            <person name="Lippmeier J.C."/>
            <person name="Lucas S."/>
            <person name="Medina M."/>
            <person name="Montsant A."/>
            <person name="Obornik M."/>
            <person name="Parker M.S."/>
            <person name="Palenik B."/>
            <person name="Pazour G.J."/>
            <person name="Richardson P.M."/>
            <person name="Rynearson T.A."/>
            <person name="Saito M.A."/>
            <person name="Schwartz D.C."/>
            <person name="Thamatrakoln K."/>
            <person name="Valentin K."/>
            <person name="Vardi A."/>
            <person name="Wilkerson F.P."/>
            <person name="Rokhsar D.S."/>
        </authorList>
    </citation>
    <scope>NUCLEOTIDE SEQUENCE [LARGE SCALE GENOMIC DNA]</scope>
    <source>
        <strain evidence="5 6">CCMP1335</strain>
    </source>
</reference>
<evidence type="ECO:0000313" key="6">
    <source>
        <dbReference type="Proteomes" id="UP000001449"/>
    </source>
</evidence>
<dbReference type="InterPro" id="IPR029060">
    <property type="entry name" value="PIN-like_dom_sf"/>
</dbReference>
<dbReference type="InterPro" id="IPR038969">
    <property type="entry name" value="FEN"/>
</dbReference>
<dbReference type="KEGG" id="tps:THAPSDRAFT_262348"/>
<dbReference type="InterPro" id="IPR020046">
    <property type="entry name" value="5-3_exonucl_a-hlix_arch_N"/>
</dbReference>
<keyword evidence="3" id="KW-0238">DNA-binding</keyword>
<dbReference type="HOGENOM" id="CLU_004675_1_0_1"/>
<keyword evidence="2" id="KW-0378">Hydrolase</keyword>
<evidence type="ECO:0000256" key="3">
    <source>
        <dbReference type="ARBA" id="ARBA00023125"/>
    </source>
</evidence>
<dbReference type="OMA" id="WRVDLIP"/>
<dbReference type="FunFam" id="1.10.150.20:FF:000003">
    <property type="entry name" value="DNA polymerase I"/>
    <property type="match status" value="1"/>
</dbReference>
<gene>
    <name evidence="5" type="ORF">THAPSDRAFT_262348</name>
</gene>
<dbReference type="CDD" id="cd09859">
    <property type="entry name" value="PIN_53EXO"/>
    <property type="match status" value="1"/>
</dbReference>
<reference evidence="5 6" key="2">
    <citation type="journal article" date="2008" name="Nature">
        <title>The Phaeodactylum genome reveals the evolutionary history of diatom genomes.</title>
        <authorList>
            <person name="Bowler C."/>
            <person name="Allen A.E."/>
            <person name="Badger J.H."/>
            <person name="Grimwood J."/>
            <person name="Jabbari K."/>
            <person name="Kuo A."/>
            <person name="Maheswari U."/>
            <person name="Martens C."/>
            <person name="Maumus F."/>
            <person name="Otillar R.P."/>
            <person name="Rayko E."/>
            <person name="Salamov A."/>
            <person name="Vandepoele K."/>
            <person name="Beszteri B."/>
            <person name="Gruber A."/>
            <person name="Heijde M."/>
            <person name="Katinka M."/>
            <person name="Mock T."/>
            <person name="Valentin K."/>
            <person name="Verret F."/>
            <person name="Berges J.A."/>
            <person name="Brownlee C."/>
            <person name="Cadoret J.P."/>
            <person name="Chiovitti A."/>
            <person name="Choi C.J."/>
            <person name="Coesel S."/>
            <person name="De Martino A."/>
            <person name="Detter J.C."/>
            <person name="Durkin C."/>
            <person name="Falciatore A."/>
            <person name="Fournet J."/>
            <person name="Haruta M."/>
            <person name="Huysman M.J."/>
            <person name="Jenkins B.D."/>
            <person name="Jiroutova K."/>
            <person name="Jorgensen R.E."/>
            <person name="Joubert Y."/>
            <person name="Kaplan A."/>
            <person name="Kroger N."/>
            <person name="Kroth P.G."/>
            <person name="La Roche J."/>
            <person name="Lindquist E."/>
            <person name="Lommer M."/>
            <person name="Martin-Jezequel V."/>
            <person name="Lopez P.J."/>
            <person name="Lucas S."/>
            <person name="Mangogna M."/>
            <person name="McGinnis K."/>
            <person name="Medlin L.K."/>
            <person name="Montsant A."/>
            <person name="Oudot-Le Secq M.P."/>
            <person name="Napoli C."/>
            <person name="Obornik M."/>
            <person name="Parker M.S."/>
            <person name="Petit J.L."/>
            <person name="Porcel B.M."/>
            <person name="Poulsen N."/>
            <person name="Robison M."/>
            <person name="Rychlewski L."/>
            <person name="Rynearson T.A."/>
            <person name="Schmutz J."/>
            <person name="Shapiro H."/>
            <person name="Siaut M."/>
            <person name="Stanley M."/>
            <person name="Sussman M.R."/>
            <person name="Taylor A.R."/>
            <person name="Vardi A."/>
            <person name="von Dassow P."/>
            <person name="Vyverman W."/>
            <person name="Willis A."/>
            <person name="Wyrwicz L.S."/>
            <person name="Rokhsar D.S."/>
            <person name="Weissenbach J."/>
            <person name="Armbrust E.V."/>
            <person name="Green B.R."/>
            <person name="Van de Peer Y."/>
            <person name="Grigoriev I.V."/>
        </authorList>
    </citation>
    <scope>NUCLEOTIDE SEQUENCE [LARGE SCALE GENOMIC DNA]</scope>
    <source>
        <strain evidence="5 6">CCMP1335</strain>
    </source>
</reference>
<dbReference type="GO" id="GO:0017108">
    <property type="term" value="F:5'-flap endonuclease activity"/>
    <property type="evidence" value="ECO:0000318"/>
    <property type="project" value="GO_Central"/>
</dbReference>
<proteinExistence type="predicted"/>
<dbReference type="GO" id="GO:0033567">
    <property type="term" value="P:DNA replication, Okazaki fragment processing"/>
    <property type="evidence" value="ECO:0000318"/>
    <property type="project" value="GO_Central"/>
</dbReference>
<dbReference type="EMBL" id="CM000641">
    <property type="protein sequence ID" value="EED93103.1"/>
    <property type="molecule type" value="Genomic_DNA"/>
</dbReference>
<dbReference type="SUPFAM" id="SSF88723">
    <property type="entry name" value="PIN domain-like"/>
    <property type="match status" value="1"/>
</dbReference>
<dbReference type="eggNOG" id="ENOG502QSF6">
    <property type="taxonomic scope" value="Eukaryota"/>
</dbReference>
<dbReference type="Gene3D" id="1.10.150.20">
    <property type="entry name" value="5' to 3' exonuclease, C-terminal subdomain"/>
    <property type="match status" value="1"/>
</dbReference>
<dbReference type="InParanoid" id="B8C0P9"/>
<dbReference type="SMART" id="SM00475">
    <property type="entry name" value="53EXOc"/>
    <property type="match status" value="1"/>
</dbReference>
<dbReference type="GO" id="GO:0008409">
    <property type="term" value="F:5'-3' exonuclease activity"/>
    <property type="evidence" value="ECO:0007669"/>
    <property type="project" value="InterPro"/>
</dbReference>
<dbReference type="SUPFAM" id="SSF47807">
    <property type="entry name" value="5' to 3' exonuclease, C-terminal subdomain"/>
    <property type="match status" value="1"/>
</dbReference>
<dbReference type="Proteomes" id="UP000001449">
    <property type="component" value="Chromosome 4"/>
</dbReference>
<dbReference type="InterPro" id="IPR036279">
    <property type="entry name" value="5-3_exonuclease_C_sf"/>
</dbReference>
<dbReference type="STRING" id="35128.B8C0P9"/>
<dbReference type="InterPro" id="IPR002421">
    <property type="entry name" value="5-3_exonuclease"/>
</dbReference>
<dbReference type="RefSeq" id="XP_002289566.1">
    <property type="nucleotide sequence ID" value="XM_002289530.1"/>
</dbReference>
<organism evidence="5 6">
    <name type="scientific">Thalassiosira pseudonana</name>
    <name type="common">Marine diatom</name>
    <name type="synonym">Cyclotella nana</name>
    <dbReference type="NCBI Taxonomy" id="35128"/>
    <lineage>
        <taxon>Eukaryota</taxon>
        <taxon>Sar</taxon>
        <taxon>Stramenopiles</taxon>
        <taxon>Ochrophyta</taxon>
        <taxon>Bacillariophyta</taxon>
        <taxon>Coscinodiscophyceae</taxon>
        <taxon>Thalassiosirophycidae</taxon>
        <taxon>Thalassiosirales</taxon>
        <taxon>Thalassiosiraceae</taxon>
        <taxon>Thalassiosira</taxon>
    </lineage>
</organism>
<dbReference type="PaxDb" id="35128-Thaps262348"/>
<evidence type="ECO:0000259" key="4">
    <source>
        <dbReference type="SMART" id="SM00475"/>
    </source>
</evidence>
<accession>B8C0P9</accession>
<evidence type="ECO:0000256" key="1">
    <source>
        <dbReference type="ARBA" id="ARBA00022722"/>
    </source>
</evidence>
<feature type="domain" description="5'-3' exonuclease" evidence="4">
    <location>
        <begin position="1"/>
        <end position="249"/>
    </location>
</feature>
<dbReference type="PANTHER" id="PTHR42646:SF2">
    <property type="entry name" value="5'-3' EXONUCLEASE FAMILY PROTEIN"/>
    <property type="match status" value="1"/>
</dbReference>
<dbReference type="Pfam" id="PF01367">
    <property type="entry name" value="5_3_exonuc"/>
    <property type="match status" value="1"/>
</dbReference>
<dbReference type="Gene3D" id="3.40.50.1010">
    <property type="entry name" value="5'-nuclease"/>
    <property type="match status" value="1"/>
</dbReference>
<name>B8C0P9_THAPS</name>
<dbReference type="InterPro" id="IPR008918">
    <property type="entry name" value="HhH2"/>
</dbReference>
<feature type="non-terminal residue" evidence="5">
    <location>
        <position position="1"/>
    </location>
</feature>
<protein>
    <recommendedName>
        <fullName evidence="4">5'-3' exonuclease domain-containing protein</fullName>
    </recommendedName>
</protein>
<dbReference type="InterPro" id="IPR020045">
    <property type="entry name" value="DNA_polI_H3TH"/>
</dbReference>
<dbReference type="Pfam" id="PF02739">
    <property type="entry name" value="5_3_exonuc_N"/>
    <property type="match status" value="1"/>
</dbReference>
<dbReference type="CDD" id="cd09898">
    <property type="entry name" value="H3TH_53EXO"/>
    <property type="match status" value="1"/>
</dbReference>
<evidence type="ECO:0000256" key="2">
    <source>
        <dbReference type="ARBA" id="ARBA00022801"/>
    </source>
</evidence>